<name>A0AAD3SS58_NEPGR</name>
<gene>
    <name evidence="1" type="ORF">Nepgr_018394</name>
</gene>
<dbReference type="Proteomes" id="UP001279734">
    <property type="component" value="Unassembled WGS sequence"/>
</dbReference>
<organism evidence="1 2">
    <name type="scientific">Nepenthes gracilis</name>
    <name type="common">Slender pitcher plant</name>
    <dbReference type="NCBI Taxonomy" id="150966"/>
    <lineage>
        <taxon>Eukaryota</taxon>
        <taxon>Viridiplantae</taxon>
        <taxon>Streptophyta</taxon>
        <taxon>Embryophyta</taxon>
        <taxon>Tracheophyta</taxon>
        <taxon>Spermatophyta</taxon>
        <taxon>Magnoliopsida</taxon>
        <taxon>eudicotyledons</taxon>
        <taxon>Gunneridae</taxon>
        <taxon>Pentapetalae</taxon>
        <taxon>Caryophyllales</taxon>
        <taxon>Nepenthaceae</taxon>
        <taxon>Nepenthes</taxon>
    </lineage>
</organism>
<reference evidence="1" key="1">
    <citation type="submission" date="2023-05" db="EMBL/GenBank/DDBJ databases">
        <title>Nepenthes gracilis genome sequencing.</title>
        <authorList>
            <person name="Fukushima K."/>
        </authorList>
    </citation>
    <scope>NUCLEOTIDE SEQUENCE</scope>
    <source>
        <strain evidence="1">SING2019-196</strain>
    </source>
</reference>
<keyword evidence="2" id="KW-1185">Reference proteome</keyword>
<proteinExistence type="predicted"/>
<evidence type="ECO:0000313" key="2">
    <source>
        <dbReference type="Proteomes" id="UP001279734"/>
    </source>
</evidence>
<accession>A0AAD3SS58</accession>
<protein>
    <submittedName>
        <fullName evidence="1">Uncharacterized protein</fullName>
    </submittedName>
</protein>
<sequence length="193" mass="21957">MEYCRRRDFLFCDLCGTMLSLNSSKHAKCPLCKTKRSLKEIADKETCYTISGEDIRRALNMEPFVKIDGIITGEVKLQRQQVNQPCEKCGHSPVELVDSRQTQMEGELLAAHCQRVSAVDVSSKWRNYFLHVVRSKSKIGEHRCVQWNITVGFVCREKSNRRGDFDCRMAPRVIPIYLVVGQNGGDPMENGGV</sequence>
<evidence type="ECO:0000313" key="1">
    <source>
        <dbReference type="EMBL" id="GMH16553.1"/>
    </source>
</evidence>
<comment type="caution">
    <text evidence="1">The sequence shown here is derived from an EMBL/GenBank/DDBJ whole genome shotgun (WGS) entry which is preliminary data.</text>
</comment>
<dbReference type="EMBL" id="BSYO01000016">
    <property type="protein sequence ID" value="GMH16553.1"/>
    <property type="molecule type" value="Genomic_DNA"/>
</dbReference>
<dbReference type="AlphaFoldDB" id="A0AAD3SS58"/>